<keyword evidence="2" id="KW-1185">Reference proteome</keyword>
<evidence type="ECO:0000313" key="2">
    <source>
        <dbReference type="Proteomes" id="UP000821866"/>
    </source>
</evidence>
<reference evidence="1" key="1">
    <citation type="journal article" date="2020" name="Cell">
        <title>Large-Scale Comparative Analyses of Tick Genomes Elucidate Their Genetic Diversity and Vector Capacities.</title>
        <authorList>
            <consortium name="Tick Genome and Microbiome Consortium (TIGMIC)"/>
            <person name="Jia N."/>
            <person name="Wang J."/>
            <person name="Shi W."/>
            <person name="Du L."/>
            <person name="Sun Y."/>
            <person name="Zhan W."/>
            <person name="Jiang J.F."/>
            <person name="Wang Q."/>
            <person name="Zhang B."/>
            <person name="Ji P."/>
            <person name="Bell-Sakyi L."/>
            <person name="Cui X.M."/>
            <person name="Yuan T.T."/>
            <person name="Jiang B.G."/>
            <person name="Yang W.F."/>
            <person name="Lam T.T."/>
            <person name="Chang Q.C."/>
            <person name="Ding S.J."/>
            <person name="Wang X.J."/>
            <person name="Zhu J.G."/>
            <person name="Ruan X.D."/>
            <person name="Zhao L."/>
            <person name="Wei J.T."/>
            <person name="Ye R.Z."/>
            <person name="Que T.C."/>
            <person name="Du C.H."/>
            <person name="Zhou Y.H."/>
            <person name="Cheng J.X."/>
            <person name="Dai P.F."/>
            <person name="Guo W.B."/>
            <person name="Han X.H."/>
            <person name="Huang E.J."/>
            <person name="Li L.F."/>
            <person name="Wei W."/>
            <person name="Gao Y.C."/>
            <person name="Liu J.Z."/>
            <person name="Shao H.Z."/>
            <person name="Wang X."/>
            <person name="Wang C.C."/>
            <person name="Yang T.C."/>
            <person name="Huo Q.B."/>
            <person name="Li W."/>
            <person name="Chen H.Y."/>
            <person name="Chen S.E."/>
            <person name="Zhou L.G."/>
            <person name="Ni X.B."/>
            <person name="Tian J.H."/>
            <person name="Sheng Y."/>
            <person name="Liu T."/>
            <person name="Pan Y.S."/>
            <person name="Xia L.Y."/>
            <person name="Li J."/>
            <person name="Zhao F."/>
            <person name="Cao W.C."/>
        </authorList>
    </citation>
    <scope>NUCLEOTIDE SEQUENCE</scope>
    <source>
        <strain evidence="1">Rmic-2018</strain>
    </source>
</reference>
<name>A0A9J6CTT8_RHIMP</name>
<gene>
    <name evidence="1" type="ORF">HPB51_029550</name>
</gene>
<sequence>MTICESVGCSNCSDHCEKKKWPTSTTFFPVPKVIEGQCERAKQLSANRRRASLERMKRVNFDEESLNVRVCEAHFVKAEILQAYGERTEKRCCEKRRAEFERHREQAAAVIVDAATEPVPQMYAAANAPSLPQHIEDADKTETGVSLQRNMTVSDIEASQKKRVHLK</sequence>
<evidence type="ECO:0000313" key="1">
    <source>
        <dbReference type="EMBL" id="KAH7932133.1"/>
    </source>
</evidence>
<protein>
    <recommendedName>
        <fullName evidence="3">THAP-type domain-containing protein</fullName>
    </recommendedName>
</protein>
<dbReference type="EMBL" id="JABSTU010006836">
    <property type="protein sequence ID" value="KAH7932133.1"/>
    <property type="molecule type" value="Genomic_DNA"/>
</dbReference>
<comment type="caution">
    <text evidence="1">The sequence shown here is derived from an EMBL/GenBank/DDBJ whole genome shotgun (WGS) entry which is preliminary data.</text>
</comment>
<dbReference type="Proteomes" id="UP000821866">
    <property type="component" value="Unassembled WGS sequence"/>
</dbReference>
<accession>A0A9J6CTT8</accession>
<proteinExistence type="predicted"/>
<organism evidence="1 2">
    <name type="scientific">Rhipicephalus microplus</name>
    <name type="common">Cattle tick</name>
    <name type="synonym">Boophilus microplus</name>
    <dbReference type="NCBI Taxonomy" id="6941"/>
    <lineage>
        <taxon>Eukaryota</taxon>
        <taxon>Metazoa</taxon>
        <taxon>Ecdysozoa</taxon>
        <taxon>Arthropoda</taxon>
        <taxon>Chelicerata</taxon>
        <taxon>Arachnida</taxon>
        <taxon>Acari</taxon>
        <taxon>Parasitiformes</taxon>
        <taxon>Ixodida</taxon>
        <taxon>Ixodoidea</taxon>
        <taxon>Ixodidae</taxon>
        <taxon>Rhipicephalinae</taxon>
        <taxon>Rhipicephalus</taxon>
        <taxon>Boophilus</taxon>
    </lineage>
</organism>
<dbReference type="AlphaFoldDB" id="A0A9J6CTT8"/>
<reference evidence="1" key="2">
    <citation type="submission" date="2021-09" db="EMBL/GenBank/DDBJ databases">
        <authorList>
            <person name="Jia N."/>
            <person name="Wang J."/>
            <person name="Shi W."/>
            <person name="Du L."/>
            <person name="Sun Y."/>
            <person name="Zhan W."/>
            <person name="Jiang J."/>
            <person name="Wang Q."/>
            <person name="Zhang B."/>
            <person name="Ji P."/>
            <person name="Sakyi L.B."/>
            <person name="Cui X."/>
            <person name="Yuan T."/>
            <person name="Jiang B."/>
            <person name="Yang W."/>
            <person name="Lam T.T.-Y."/>
            <person name="Chang Q."/>
            <person name="Ding S."/>
            <person name="Wang X."/>
            <person name="Zhu J."/>
            <person name="Ruan X."/>
            <person name="Zhao L."/>
            <person name="Wei J."/>
            <person name="Que T."/>
            <person name="Du C."/>
            <person name="Cheng J."/>
            <person name="Dai P."/>
            <person name="Han X."/>
            <person name="Huang E."/>
            <person name="Gao Y."/>
            <person name="Liu J."/>
            <person name="Shao H."/>
            <person name="Ye R."/>
            <person name="Li L."/>
            <person name="Wei W."/>
            <person name="Wang X."/>
            <person name="Wang C."/>
            <person name="Huo Q."/>
            <person name="Li W."/>
            <person name="Guo W."/>
            <person name="Chen H."/>
            <person name="Chen S."/>
            <person name="Zhou L."/>
            <person name="Zhou L."/>
            <person name="Ni X."/>
            <person name="Tian J."/>
            <person name="Zhou Y."/>
            <person name="Sheng Y."/>
            <person name="Liu T."/>
            <person name="Pan Y."/>
            <person name="Xia L."/>
            <person name="Li J."/>
            <person name="Zhao F."/>
            <person name="Cao W."/>
        </authorList>
    </citation>
    <scope>NUCLEOTIDE SEQUENCE</scope>
    <source>
        <strain evidence="1">Rmic-2018</strain>
        <tissue evidence="1">Larvae</tissue>
    </source>
</reference>
<evidence type="ECO:0008006" key="3">
    <source>
        <dbReference type="Google" id="ProtNLM"/>
    </source>
</evidence>